<name>A0A518K4H8_9BACT</name>
<evidence type="ECO:0000256" key="4">
    <source>
        <dbReference type="ARBA" id="ARBA00023136"/>
    </source>
</evidence>
<evidence type="ECO:0000256" key="2">
    <source>
        <dbReference type="ARBA" id="ARBA00022692"/>
    </source>
</evidence>
<feature type="domain" description="DUF5698" evidence="6">
    <location>
        <begin position="28"/>
        <end position="86"/>
    </location>
</feature>
<dbReference type="InterPro" id="IPR022930">
    <property type="entry name" value="UPF0316"/>
</dbReference>
<dbReference type="KEGG" id="bmei:Spa11_08850"/>
<reference evidence="7 8" key="1">
    <citation type="submission" date="2019-02" db="EMBL/GenBank/DDBJ databases">
        <title>Deep-cultivation of Planctomycetes and their phenomic and genomic characterization uncovers novel biology.</title>
        <authorList>
            <person name="Wiegand S."/>
            <person name="Jogler M."/>
            <person name="Boedeker C."/>
            <person name="Pinto D."/>
            <person name="Vollmers J."/>
            <person name="Rivas-Marin E."/>
            <person name="Kohn T."/>
            <person name="Peeters S.H."/>
            <person name="Heuer A."/>
            <person name="Rast P."/>
            <person name="Oberbeckmann S."/>
            <person name="Bunk B."/>
            <person name="Jeske O."/>
            <person name="Meyerdierks A."/>
            <person name="Storesund J.E."/>
            <person name="Kallscheuer N."/>
            <person name="Luecker S."/>
            <person name="Lage O.M."/>
            <person name="Pohl T."/>
            <person name="Merkel B.J."/>
            <person name="Hornburger P."/>
            <person name="Mueller R.-W."/>
            <person name="Bruemmer F."/>
            <person name="Labrenz M."/>
            <person name="Spormann A.M."/>
            <person name="Op den Camp H."/>
            <person name="Overmann J."/>
            <person name="Amann R."/>
            <person name="Jetten M.S.M."/>
            <person name="Mascher T."/>
            <person name="Medema M.H."/>
            <person name="Devos D.P."/>
            <person name="Kaster A.-K."/>
            <person name="Ovreas L."/>
            <person name="Rohde M."/>
            <person name="Galperin M.Y."/>
            <person name="Jogler C."/>
        </authorList>
    </citation>
    <scope>NUCLEOTIDE SEQUENCE [LARGE SCALE GENOMIC DNA]</scope>
    <source>
        <strain evidence="7 8">Spa11</strain>
    </source>
</reference>
<evidence type="ECO:0000256" key="5">
    <source>
        <dbReference type="SAM" id="Phobius"/>
    </source>
</evidence>
<proteinExistence type="predicted"/>
<evidence type="ECO:0000313" key="8">
    <source>
        <dbReference type="Proteomes" id="UP000316426"/>
    </source>
</evidence>
<accession>A0A518K4H8</accession>
<dbReference type="InterPro" id="IPR044035">
    <property type="entry name" value="DUF5698"/>
</dbReference>
<keyword evidence="8" id="KW-1185">Reference proteome</keyword>
<keyword evidence="3 5" id="KW-1133">Transmembrane helix</keyword>
<keyword evidence="2 5" id="KW-0812">Transmembrane</keyword>
<keyword evidence="4 5" id="KW-0472">Membrane</keyword>
<organism evidence="7 8">
    <name type="scientific">Botrimarina mediterranea</name>
    <dbReference type="NCBI Taxonomy" id="2528022"/>
    <lineage>
        <taxon>Bacteria</taxon>
        <taxon>Pseudomonadati</taxon>
        <taxon>Planctomycetota</taxon>
        <taxon>Planctomycetia</taxon>
        <taxon>Pirellulales</taxon>
        <taxon>Lacipirellulaceae</taxon>
        <taxon>Botrimarina</taxon>
    </lineage>
</organism>
<dbReference type="PANTHER" id="PTHR40060:SF1">
    <property type="entry name" value="UPF0316 PROTEIN YEBE"/>
    <property type="match status" value="1"/>
</dbReference>
<feature type="transmembrane region" description="Helical" evidence="5">
    <location>
        <begin position="6"/>
        <end position="27"/>
    </location>
</feature>
<gene>
    <name evidence="7" type="ORF">Spa11_08850</name>
</gene>
<dbReference type="PANTHER" id="PTHR40060">
    <property type="entry name" value="UPF0316 PROTEIN YEBE"/>
    <property type="match status" value="1"/>
</dbReference>
<feature type="transmembrane region" description="Helical" evidence="5">
    <location>
        <begin position="69"/>
        <end position="88"/>
    </location>
</feature>
<keyword evidence="1" id="KW-1003">Cell membrane</keyword>
<protein>
    <recommendedName>
        <fullName evidence="6">DUF5698 domain-containing protein</fullName>
    </recommendedName>
</protein>
<evidence type="ECO:0000256" key="3">
    <source>
        <dbReference type="ARBA" id="ARBA00022989"/>
    </source>
</evidence>
<evidence type="ECO:0000256" key="1">
    <source>
        <dbReference type="ARBA" id="ARBA00022475"/>
    </source>
</evidence>
<feature type="transmembrane region" description="Helical" evidence="5">
    <location>
        <begin position="39"/>
        <end position="57"/>
    </location>
</feature>
<dbReference type="Proteomes" id="UP000316426">
    <property type="component" value="Chromosome"/>
</dbReference>
<dbReference type="Pfam" id="PF18955">
    <property type="entry name" value="DUF5698"/>
    <property type="match status" value="1"/>
</dbReference>
<evidence type="ECO:0000259" key="6">
    <source>
        <dbReference type="Pfam" id="PF18955"/>
    </source>
</evidence>
<dbReference type="RefSeq" id="WP_145108430.1">
    <property type="nucleotide sequence ID" value="NZ_CP036349.1"/>
</dbReference>
<evidence type="ECO:0000313" key="7">
    <source>
        <dbReference type="EMBL" id="QDV72703.1"/>
    </source>
</evidence>
<dbReference type="AlphaFoldDB" id="A0A518K4H8"/>
<sequence length="190" mass="20965">MPFLDSLPVWGLALLIFLFRIADVSMGTCRTLAVVQGRITMSVALGFVEVLIWITTVSEVFQKASGNPWLLLAYAGGFACGNGVGIALERRLAMGSVILRIVSHDAGDDLADALRKHCPRVLTFEGSDEQHAVTLLYVAARRRQVRRLITVAREVDPDLYYAVDPLRDSNWVLSQPTPAPTGWRAVMKKK</sequence>
<dbReference type="EMBL" id="CP036349">
    <property type="protein sequence ID" value="QDV72703.1"/>
    <property type="molecule type" value="Genomic_DNA"/>
</dbReference>